<name>A0A4T0WVH6_9ASCO</name>
<dbReference type="PANTHER" id="PTHR31902:SF14">
    <property type="entry name" value="ACTIN PATCHES DISTAL PROTEIN 1"/>
    <property type="match status" value="1"/>
</dbReference>
<dbReference type="STRING" id="52247.A0A4T0WVH6"/>
<dbReference type="SUPFAM" id="SSF52833">
    <property type="entry name" value="Thioredoxin-like"/>
    <property type="match status" value="1"/>
</dbReference>
<dbReference type="InterPro" id="IPR036249">
    <property type="entry name" value="Thioredoxin-like_sf"/>
</dbReference>
<dbReference type="Proteomes" id="UP000307173">
    <property type="component" value="Unassembled WGS sequence"/>
</dbReference>
<proteinExistence type="predicted"/>
<comment type="caution">
    <text evidence="1">The sequence shown here is derived from an EMBL/GenBank/DDBJ whole genome shotgun (WGS) entry which is preliminary data.</text>
</comment>
<accession>A0A4T0WVH6</accession>
<gene>
    <name evidence="1" type="ORF">CANINC_004508</name>
</gene>
<dbReference type="InterPro" id="IPR009737">
    <property type="entry name" value="Aim32/Apd1-like"/>
</dbReference>
<evidence type="ECO:0000313" key="2">
    <source>
        <dbReference type="Proteomes" id="UP000307173"/>
    </source>
</evidence>
<keyword evidence="2" id="KW-1185">Reference proteome</keyword>
<evidence type="ECO:0008006" key="3">
    <source>
        <dbReference type="Google" id="ProtNLM"/>
    </source>
</evidence>
<dbReference type="PANTHER" id="PTHR31902">
    <property type="entry name" value="ACTIN PATCHES DISTAL PROTEIN 1"/>
    <property type="match status" value="1"/>
</dbReference>
<organism evidence="1 2">
    <name type="scientific">Pichia inconspicua</name>
    <dbReference type="NCBI Taxonomy" id="52247"/>
    <lineage>
        <taxon>Eukaryota</taxon>
        <taxon>Fungi</taxon>
        <taxon>Dikarya</taxon>
        <taxon>Ascomycota</taxon>
        <taxon>Saccharomycotina</taxon>
        <taxon>Pichiomycetes</taxon>
        <taxon>Pichiales</taxon>
        <taxon>Pichiaceae</taxon>
        <taxon>Pichia</taxon>
    </lineage>
</organism>
<reference evidence="1 2" key="1">
    <citation type="journal article" date="2019" name="Front. Genet.">
        <title>Whole-Genome Sequencing of the Opportunistic Yeast Pathogen Candida inconspicua Uncovers Its Hybrid Origin.</title>
        <authorList>
            <person name="Mixao V."/>
            <person name="Hansen A.P."/>
            <person name="Saus E."/>
            <person name="Boekhout T."/>
            <person name="Lass-Florl C."/>
            <person name="Gabaldon T."/>
        </authorList>
    </citation>
    <scope>NUCLEOTIDE SEQUENCE [LARGE SCALE GENOMIC DNA]</scope>
    <source>
        <strain evidence="1 2">CBS 180</strain>
    </source>
</reference>
<dbReference type="OrthoDB" id="10253744at2759"/>
<dbReference type="AlphaFoldDB" id="A0A4T0WVH6"/>
<evidence type="ECO:0000313" key="1">
    <source>
        <dbReference type="EMBL" id="TID14837.1"/>
    </source>
</evidence>
<dbReference type="Gene3D" id="3.40.30.10">
    <property type="entry name" value="Glutaredoxin"/>
    <property type="match status" value="1"/>
</dbReference>
<dbReference type="CDD" id="cd03062">
    <property type="entry name" value="TRX_Fd_Sucrase"/>
    <property type="match status" value="1"/>
</dbReference>
<dbReference type="Pfam" id="PF06999">
    <property type="entry name" value="Suc_Fer-like"/>
    <property type="match status" value="1"/>
</dbReference>
<dbReference type="EMBL" id="SELW01000657">
    <property type="protein sequence ID" value="TID14837.1"/>
    <property type="molecule type" value="Genomic_DNA"/>
</dbReference>
<protein>
    <recommendedName>
        <fullName evidence="3">Actin patches distal protein 1</fullName>
    </recommendedName>
</protein>
<sequence length="303" mass="34317">MNYLKTLKGAVFGDDSAEKISRIIPVSDQEFQCNPSECHIQFKESAFQLKGSDATVPLYETASPADLHILVSTGKTDWPHDAFDEKNTILPLIRRHSQSLGKKYVAANVTNEPLDISDPDCLSLKKLDVLLLPWFVWIKGITETNIKQVFSNIEVVLNDESENVKGKQAEILIAKLKSIPGISCYKDINSSYILLCSHRTRDKRCGITAPIMKKEFDSQLRDLDLYRDSGDDRSNGVHVMFVNHVGGHKFAANVLIYNKHGEFIWFARCTPLNVKFIINETVLHNKADVKHVRTCIKFDAIKW</sequence>